<evidence type="ECO:0008006" key="3">
    <source>
        <dbReference type="Google" id="ProtNLM"/>
    </source>
</evidence>
<dbReference type="STRING" id="511995.CFPG_730"/>
<dbReference type="KEGG" id="aps:CFPG_730"/>
<gene>
    <name evidence="1" type="ordered locus">CFPG_730</name>
</gene>
<reference evidence="2" key="1">
    <citation type="journal article" date="2008" name="Science">
        <title>Genome of an endosymbiont coupling N2 fixation to cellulolysis within RT protist cells in termite gut.</title>
        <authorList>
            <person name="Hongoh Y."/>
            <person name="Sharma V.K."/>
            <person name="Prakash T."/>
            <person name="Noda S."/>
            <person name="Toh H."/>
            <person name="Taylor T.D."/>
            <person name="Kudo T."/>
            <person name="Sakaki Y."/>
            <person name="Toyoda A."/>
            <person name="Hattori M."/>
            <person name="Ohkuma M."/>
        </authorList>
    </citation>
    <scope>NUCLEOTIDE SEQUENCE [LARGE SCALE GENOMIC DNA]</scope>
</reference>
<organism evidence="1 2">
    <name type="scientific">Azobacteroides pseudotrichonymphae genomovar. CFP2</name>
    <dbReference type="NCBI Taxonomy" id="511995"/>
    <lineage>
        <taxon>Bacteria</taxon>
        <taxon>Pseudomonadati</taxon>
        <taxon>Bacteroidota</taxon>
        <taxon>Bacteroidia</taxon>
        <taxon>Bacteroidales</taxon>
        <taxon>Candidatus Azobacteroides</taxon>
    </lineage>
</organism>
<sequence length="69" mass="7908">MSVNAEVEIGSNAGRVWSLLNEEGTKSVKEIIKRTKFSELEIYLSVGWLAREGKLNFEEQNNEMYLSLK</sequence>
<keyword evidence="2" id="KW-1185">Reference proteome</keyword>
<dbReference type="Gene3D" id="1.10.10.10">
    <property type="entry name" value="Winged helix-like DNA-binding domain superfamily/Winged helix DNA-binding domain"/>
    <property type="match status" value="1"/>
</dbReference>
<accession>B6YS21</accession>
<proteinExistence type="predicted"/>
<dbReference type="HOGENOM" id="CLU_175324_2_0_10"/>
<protein>
    <recommendedName>
        <fullName evidence="3">Winged helix-turn-helix domain-containing protein</fullName>
    </recommendedName>
</protein>
<dbReference type="Pfam" id="PF10771">
    <property type="entry name" value="DUF2582"/>
    <property type="match status" value="1"/>
</dbReference>
<dbReference type="AlphaFoldDB" id="B6YS21"/>
<dbReference type="InterPro" id="IPR019707">
    <property type="entry name" value="DUF2582"/>
</dbReference>
<name>B6YS21_AZOPC</name>
<dbReference type="Proteomes" id="UP000000723">
    <property type="component" value="Chromosome"/>
</dbReference>
<evidence type="ECO:0000313" key="1">
    <source>
        <dbReference type="EMBL" id="BAG83993.1"/>
    </source>
</evidence>
<dbReference type="EMBL" id="AP010656">
    <property type="protein sequence ID" value="BAG83993.1"/>
    <property type="molecule type" value="Genomic_DNA"/>
</dbReference>
<evidence type="ECO:0000313" key="2">
    <source>
        <dbReference type="Proteomes" id="UP000000723"/>
    </source>
</evidence>
<dbReference type="InterPro" id="IPR036388">
    <property type="entry name" value="WH-like_DNA-bd_sf"/>
</dbReference>